<evidence type="ECO:0000313" key="1">
    <source>
        <dbReference type="EMBL" id="AEE61402.1"/>
    </source>
</evidence>
<protein>
    <submittedName>
        <fullName evidence="1">Uncharacterized protein</fullName>
    </submittedName>
</protein>
<dbReference type="EMBL" id="BT126438">
    <property type="protein sequence ID" value="AEE61402.1"/>
    <property type="molecule type" value="mRNA"/>
</dbReference>
<accession>J3JT82</accession>
<dbReference type="InterPro" id="IPR013083">
    <property type="entry name" value="Znf_RING/FYVE/PHD"/>
</dbReference>
<dbReference type="Gene3D" id="3.30.40.10">
    <property type="entry name" value="Zinc/RING finger domain, C3HC4 (zinc finger)"/>
    <property type="match status" value="1"/>
</dbReference>
<proteinExistence type="evidence at transcript level"/>
<dbReference type="SUPFAM" id="SSF49599">
    <property type="entry name" value="TRAF domain-like"/>
    <property type="match status" value="1"/>
</dbReference>
<sequence length="262" mass="30341">MEQLLPKNAIYLDEEVKEEYPTVALGSDSSFLNFRKLKDLRPICFHCGDHNLSYGAKYFWHRCGSFKHFFCYYCFDYSLKKYSHTCVDGKPILDECRTIEHLLCGKIKFECQWPACKQIFGGSTLKKHEISCAVQPKRECPVDGCGWSGKLDEMESQHFKTHENSKLILRNVVLKLESGKDFYFLILGQFVLARYVAEELGEVFQHNFSLKVCKEVLSFAKPVGLVSVNHTLLKKIEGDDSVKSIRRNVVLFVYFETVQQFN</sequence>
<organism evidence="1">
    <name type="scientific">Dendroctonus ponderosae</name>
    <name type="common">Mountain pine beetle</name>
    <dbReference type="NCBI Taxonomy" id="77166"/>
    <lineage>
        <taxon>Eukaryota</taxon>
        <taxon>Metazoa</taxon>
        <taxon>Ecdysozoa</taxon>
        <taxon>Arthropoda</taxon>
        <taxon>Hexapoda</taxon>
        <taxon>Insecta</taxon>
        <taxon>Pterygota</taxon>
        <taxon>Neoptera</taxon>
        <taxon>Endopterygota</taxon>
        <taxon>Coleoptera</taxon>
        <taxon>Polyphaga</taxon>
        <taxon>Cucujiformia</taxon>
        <taxon>Curculionidae</taxon>
        <taxon>Scolytinae</taxon>
        <taxon>Dendroctonus</taxon>
    </lineage>
</organism>
<dbReference type="OrthoDB" id="6705206at2759"/>
<reference evidence="1" key="1">
    <citation type="journal article" date="2012" name="Insect Biochem. Mol. Biol.">
        <title>Transcriptome and full-length cDNA resources for the mountain pine beetle, Dendroctonus ponderosae Hopkins, a major insect pest of pine forests.</title>
        <authorList>
            <person name="Keeling C.I."/>
            <person name="Henderson H."/>
            <person name="Li M."/>
            <person name="Yuen M."/>
            <person name="Clark E.L."/>
            <person name="Fraser J.D."/>
            <person name="Huber D.P."/>
            <person name="Liao N.Y."/>
            <person name="Roderick Docking T."/>
            <person name="Birol I."/>
            <person name="Chan S.K."/>
            <person name="Taylor G.A."/>
            <person name="Palmquist D."/>
            <person name="Jones S.J."/>
            <person name="Bohlmann J."/>
        </authorList>
    </citation>
    <scope>NUCLEOTIDE SEQUENCE</scope>
    <source>
        <tissue evidence="1">Midgut and adhering fatbody of emerged adults of both sexes after feeding on lodgepole pine for up to 64 h</tissue>
    </source>
</reference>
<name>J3JT82_DENPD</name>
<dbReference type="HOGENOM" id="CLU_1062709_0_0_1"/>
<dbReference type="AlphaFoldDB" id="J3JT82"/>